<dbReference type="Pfam" id="PF02800">
    <property type="entry name" value="Gp_dh_C"/>
    <property type="match status" value="1"/>
</dbReference>
<comment type="caution">
    <text evidence="2">The sequence shown here is derived from an EMBL/GenBank/DDBJ whole genome shotgun (WGS) entry which is preliminary data.</text>
</comment>
<reference evidence="2" key="1">
    <citation type="journal article" date="2014" name="Front. Microbiol.">
        <title>High frequency of phylogenetically diverse reductive dehalogenase-homologous genes in deep subseafloor sedimentary metagenomes.</title>
        <authorList>
            <person name="Kawai M."/>
            <person name="Futagami T."/>
            <person name="Toyoda A."/>
            <person name="Takaki Y."/>
            <person name="Nishi S."/>
            <person name="Hori S."/>
            <person name="Arai W."/>
            <person name="Tsubouchi T."/>
            <person name="Morono Y."/>
            <person name="Uchiyama I."/>
            <person name="Ito T."/>
            <person name="Fujiyama A."/>
            <person name="Inagaki F."/>
            <person name="Takami H."/>
        </authorList>
    </citation>
    <scope>NUCLEOTIDE SEQUENCE</scope>
    <source>
        <strain evidence="2">Expedition CK06-06</strain>
    </source>
</reference>
<accession>X1A4A6</accession>
<dbReference type="EMBL" id="BART01000207">
    <property type="protein sequence ID" value="GAG67608.1"/>
    <property type="molecule type" value="Genomic_DNA"/>
</dbReference>
<organism evidence="2">
    <name type="scientific">marine sediment metagenome</name>
    <dbReference type="NCBI Taxonomy" id="412755"/>
    <lineage>
        <taxon>unclassified sequences</taxon>
        <taxon>metagenomes</taxon>
        <taxon>ecological metagenomes</taxon>
    </lineage>
</organism>
<dbReference type="SUPFAM" id="SSF55347">
    <property type="entry name" value="Glyceraldehyde-3-phosphate dehydrogenase-like, C-terminal domain"/>
    <property type="match status" value="1"/>
</dbReference>
<evidence type="ECO:0000313" key="2">
    <source>
        <dbReference type="EMBL" id="GAG67608.1"/>
    </source>
</evidence>
<dbReference type="InterPro" id="IPR020829">
    <property type="entry name" value="GlycerAld_3-P_DH_cat"/>
</dbReference>
<feature type="domain" description="Glyceraldehyde 3-phosphate dehydrogenase catalytic" evidence="1">
    <location>
        <begin position="17"/>
        <end position="67"/>
    </location>
</feature>
<dbReference type="GO" id="GO:0016620">
    <property type="term" value="F:oxidoreductase activity, acting on the aldehyde or oxo group of donors, NAD or NADP as acceptor"/>
    <property type="evidence" value="ECO:0007669"/>
    <property type="project" value="InterPro"/>
</dbReference>
<evidence type="ECO:0000259" key="1">
    <source>
        <dbReference type="Pfam" id="PF02800"/>
    </source>
</evidence>
<protein>
    <recommendedName>
        <fullName evidence="1">Glyceraldehyde 3-phosphate dehydrogenase catalytic domain-containing protein</fullName>
    </recommendedName>
</protein>
<dbReference type="PANTHER" id="PTHR42955">
    <property type="entry name" value="GLYCERALDEHYDE-3-PHOSPHATE DEHYDROGENASE"/>
    <property type="match status" value="1"/>
</dbReference>
<name>X1A4A6_9ZZZZ</name>
<dbReference type="AlphaFoldDB" id="X1A4A6"/>
<dbReference type="Gene3D" id="3.30.360.10">
    <property type="entry name" value="Dihydrodipicolinate Reductase, domain 2"/>
    <property type="match status" value="1"/>
</dbReference>
<dbReference type="PANTHER" id="PTHR42955:SF1">
    <property type="entry name" value="GLYCERALDEHYDE-3-PHOSPHATE DEHYDROGENASE"/>
    <property type="match status" value="1"/>
</dbReference>
<proteinExistence type="predicted"/>
<gene>
    <name evidence="2" type="ORF">S01H4_01204</name>
</gene>
<sequence>SSVFLIHSFRKEEFHLEKTSGSLKGILDYTEEPLVSKDFNGNSYSSIVDGLSTLVIDGNLAKIIAWYDNEWAYSCRIIDLIKYIWK</sequence>
<feature type="non-terminal residue" evidence="2">
    <location>
        <position position="1"/>
    </location>
</feature>
<dbReference type="InterPro" id="IPR052978">
    <property type="entry name" value="GAP_dehydrogenase"/>
</dbReference>